<proteinExistence type="predicted"/>
<keyword evidence="2" id="KW-1185">Reference proteome</keyword>
<evidence type="ECO:0000313" key="1">
    <source>
        <dbReference type="EMBL" id="MFB9554409.1"/>
    </source>
</evidence>
<reference evidence="1 2" key="1">
    <citation type="submission" date="2024-09" db="EMBL/GenBank/DDBJ databases">
        <authorList>
            <person name="Sun Q."/>
            <person name="Mori K."/>
        </authorList>
    </citation>
    <scope>NUCLEOTIDE SEQUENCE [LARGE SCALE GENOMIC DNA]</scope>
    <source>
        <strain evidence="1 2">JCM 4414</strain>
    </source>
</reference>
<name>A0ABV5QM15_9ACTN</name>
<organism evidence="1 2">
    <name type="scientific">Streptomyces roseoviridis</name>
    <dbReference type="NCBI Taxonomy" id="67361"/>
    <lineage>
        <taxon>Bacteria</taxon>
        <taxon>Bacillati</taxon>
        <taxon>Actinomycetota</taxon>
        <taxon>Actinomycetes</taxon>
        <taxon>Kitasatosporales</taxon>
        <taxon>Streptomycetaceae</taxon>
        <taxon>Streptomyces</taxon>
    </lineage>
</organism>
<dbReference type="EMBL" id="JBHMCT010000007">
    <property type="protein sequence ID" value="MFB9554409.1"/>
    <property type="molecule type" value="Genomic_DNA"/>
</dbReference>
<comment type="caution">
    <text evidence="1">The sequence shown here is derived from an EMBL/GenBank/DDBJ whole genome shotgun (WGS) entry which is preliminary data.</text>
</comment>
<sequence>MTDLREPLRKALRDLAAAATAFSAWTVGPRMAATGEGWGPALSGLGDDLAAHAEGLRHLAAGRDIMEQDVLACFRGW</sequence>
<accession>A0ABV5QM15</accession>
<dbReference type="Proteomes" id="UP001589716">
    <property type="component" value="Unassembled WGS sequence"/>
</dbReference>
<gene>
    <name evidence="1" type="ORF">ACFFTP_09420</name>
</gene>
<evidence type="ECO:0000313" key="2">
    <source>
        <dbReference type="Proteomes" id="UP001589716"/>
    </source>
</evidence>
<protein>
    <submittedName>
        <fullName evidence="1">Uncharacterized protein</fullName>
    </submittedName>
</protein>
<dbReference type="RefSeq" id="WP_345487010.1">
    <property type="nucleotide sequence ID" value="NZ_BAAAWU010000001.1"/>
</dbReference>